<evidence type="ECO:0000313" key="4">
    <source>
        <dbReference type="Proteomes" id="UP000001542"/>
    </source>
</evidence>
<dbReference type="RefSeq" id="XP_001583047.1">
    <property type="nucleotide sequence ID" value="XM_001582997.1"/>
</dbReference>
<organism evidence="3 4">
    <name type="scientific">Trichomonas vaginalis (strain ATCC PRA-98 / G3)</name>
    <dbReference type="NCBI Taxonomy" id="412133"/>
    <lineage>
        <taxon>Eukaryota</taxon>
        <taxon>Metamonada</taxon>
        <taxon>Parabasalia</taxon>
        <taxon>Trichomonadida</taxon>
        <taxon>Trichomonadidae</taxon>
        <taxon>Trichomonas</taxon>
    </lineage>
</organism>
<dbReference type="GO" id="GO:0005096">
    <property type="term" value="F:GTPase activator activity"/>
    <property type="evidence" value="ECO:0000318"/>
    <property type="project" value="GO_Central"/>
</dbReference>
<keyword evidence="1" id="KW-0343">GTPase activation</keyword>
<reference evidence="3" key="2">
    <citation type="journal article" date="2007" name="Science">
        <title>Draft genome sequence of the sexually transmitted pathogen Trichomonas vaginalis.</title>
        <authorList>
            <person name="Carlton J.M."/>
            <person name="Hirt R.P."/>
            <person name="Silva J.C."/>
            <person name="Delcher A.L."/>
            <person name="Schatz M."/>
            <person name="Zhao Q."/>
            <person name="Wortman J.R."/>
            <person name="Bidwell S.L."/>
            <person name="Alsmark U.C.M."/>
            <person name="Besteiro S."/>
            <person name="Sicheritz-Ponten T."/>
            <person name="Noel C.J."/>
            <person name="Dacks J.B."/>
            <person name="Foster P.G."/>
            <person name="Simillion C."/>
            <person name="Van de Peer Y."/>
            <person name="Miranda-Saavedra D."/>
            <person name="Barton G.J."/>
            <person name="Westrop G.D."/>
            <person name="Mueller S."/>
            <person name="Dessi D."/>
            <person name="Fiori P.L."/>
            <person name="Ren Q."/>
            <person name="Paulsen I."/>
            <person name="Zhang H."/>
            <person name="Bastida-Corcuera F.D."/>
            <person name="Simoes-Barbosa A."/>
            <person name="Brown M.T."/>
            <person name="Hayes R.D."/>
            <person name="Mukherjee M."/>
            <person name="Okumura C.Y."/>
            <person name="Schneider R."/>
            <person name="Smith A.J."/>
            <person name="Vanacova S."/>
            <person name="Villalvazo M."/>
            <person name="Haas B.J."/>
            <person name="Pertea M."/>
            <person name="Feldblyum T.V."/>
            <person name="Utterback T.R."/>
            <person name="Shu C.L."/>
            <person name="Osoegawa K."/>
            <person name="de Jong P.J."/>
            <person name="Hrdy I."/>
            <person name="Horvathova L."/>
            <person name="Zubacova Z."/>
            <person name="Dolezal P."/>
            <person name="Malik S.B."/>
            <person name="Logsdon J.M. Jr."/>
            <person name="Henze K."/>
            <person name="Gupta A."/>
            <person name="Wang C.C."/>
            <person name="Dunne R.L."/>
            <person name="Upcroft J.A."/>
            <person name="Upcroft P."/>
            <person name="White O."/>
            <person name="Salzberg S.L."/>
            <person name="Tang P."/>
            <person name="Chiu C.-H."/>
            <person name="Lee Y.-S."/>
            <person name="Embley T.M."/>
            <person name="Coombs G.H."/>
            <person name="Mottram J.C."/>
            <person name="Tachezy J."/>
            <person name="Fraser-Liggett C.M."/>
            <person name="Johnson P.J."/>
        </authorList>
    </citation>
    <scope>NUCLEOTIDE SEQUENCE [LARGE SCALE GENOMIC DNA]</scope>
    <source>
        <strain evidence="3">G3</strain>
    </source>
</reference>
<dbReference type="InterPro" id="IPR000195">
    <property type="entry name" value="Rab-GAP-TBC_dom"/>
</dbReference>
<dbReference type="PROSITE" id="PS50086">
    <property type="entry name" value="TBC_RABGAP"/>
    <property type="match status" value="1"/>
</dbReference>
<dbReference type="SMART" id="SM00164">
    <property type="entry name" value="TBC"/>
    <property type="match status" value="1"/>
</dbReference>
<evidence type="ECO:0000256" key="1">
    <source>
        <dbReference type="ARBA" id="ARBA00022468"/>
    </source>
</evidence>
<dbReference type="PANTHER" id="PTHR22957:SF502">
    <property type="entry name" value="SMALL G PROTEIN SIGNALING MODULATOR 2-RELATED"/>
    <property type="match status" value="1"/>
</dbReference>
<evidence type="ECO:0000259" key="2">
    <source>
        <dbReference type="PROSITE" id="PS50086"/>
    </source>
</evidence>
<reference evidence="3" key="1">
    <citation type="submission" date="2006-10" db="EMBL/GenBank/DDBJ databases">
        <authorList>
            <person name="Amadeo P."/>
            <person name="Zhao Q."/>
            <person name="Wortman J."/>
            <person name="Fraser-Liggett C."/>
            <person name="Carlton J."/>
        </authorList>
    </citation>
    <scope>NUCLEOTIDE SEQUENCE</scope>
    <source>
        <strain evidence="3">G3</strain>
    </source>
</reference>
<dbReference type="InParanoid" id="A2DC20"/>
<protein>
    <recommendedName>
        <fullName evidence="2">Rab-GAP TBC domain-containing protein</fullName>
    </recommendedName>
</protein>
<name>A2DC20_TRIV3</name>
<dbReference type="Proteomes" id="UP000001542">
    <property type="component" value="Unassembled WGS sequence"/>
</dbReference>
<dbReference type="VEuPathDB" id="TrichDB:TVAGG3_0263680"/>
<dbReference type="SUPFAM" id="SSF47923">
    <property type="entry name" value="Ypt/Rab-GAP domain of gyp1p"/>
    <property type="match status" value="2"/>
</dbReference>
<dbReference type="eggNOG" id="KOG2197">
    <property type="taxonomic scope" value="Eukaryota"/>
</dbReference>
<dbReference type="EMBL" id="DS113186">
    <property type="protein sequence ID" value="EAY22061.1"/>
    <property type="molecule type" value="Genomic_DNA"/>
</dbReference>
<dbReference type="AlphaFoldDB" id="A2DC20"/>
<sequence length="482" mass="56237">MLEDKNVPSNLLISFKHLTVLTRKRSGIKTIQLLIELTDSSRLPWFTFDKKYDAIVVHMFEFLVYKKILSSPQKSGVSRLKYQVQGKTNNTDIDVFGYVPNSQLDPKNLVLIAQHNKILKSLNYNPSIFPPPQVTRKEFDEYMKELEINTAFSEIANRGLAEEARPYVWPIILGLYQNEKEKEQSLKQKLDEYLIYKKQWNLLTQEQIDNSRPLMDIIQVSENDVRRNDRNLPQFKEDDSPNLALLRVVLRVYSMYNRNCGYVQGMADIVTPLILLFIKSWKNDNKTAIFFDESERTMEEAESFIFWSFASVMNITQQDRVFGDLEHTKNFVIEKAATLAKILHPPLRNIIGESKEINDMIFLFSPYILLFKRDFKLPDVYRVWDTIFTCSCPYLFARYILTAVLLLIFPKMLIKTDGALWEVMGITDGFLQNADVRCILQLALTISEKVKKLPKDSYNDITMPISWNTAHSAFKPKFMKLK</sequence>
<dbReference type="PANTHER" id="PTHR22957">
    <property type="entry name" value="TBC1 DOMAIN FAMILY MEMBER GTPASE-ACTIVATING PROTEIN"/>
    <property type="match status" value="1"/>
</dbReference>
<keyword evidence="4" id="KW-1185">Reference proteome</keyword>
<dbReference type="InterPro" id="IPR035969">
    <property type="entry name" value="Rab-GAP_TBC_sf"/>
</dbReference>
<evidence type="ECO:0000313" key="3">
    <source>
        <dbReference type="EMBL" id="EAY22061.1"/>
    </source>
</evidence>
<feature type="domain" description="Rab-GAP TBC" evidence="2">
    <location>
        <begin position="159"/>
        <end position="391"/>
    </location>
</feature>
<dbReference type="VEuPathDB" id="TrichDB:TVAG_456960"/>
<dbReference type="FunFam" id="1.10.472.80:FF:000120">
    <property type="entry name" value="TBC domain containing protein"/>
    <property type="match status" value="1"/>
</dbReference>
<dbReference type="FunFam" id="1.10.8.270:FF:000125">
    <property type="entry name" value="TBC domain containing protein"/>
    <property type="match status" value="1"/>
</dbReference>
<proteinExistence type="predicted"/>
<dbReference type="Gene3D" id="1.10.8.270">
    <property type="entry name" value="putative rabgap domain of human tbc1 domain family member 14 like domains"/>
    <property type="match status" value="1"/>
</dbReference>
<dbReference type="OrthoDB" id="10264062at2759"/>
<dbReference type="SMR" id="A2DC20"/>
<dbReference type="KEGG" id="tva:5467614"/>
<accession>A2DC20</accession>
<dbReference type="STRING" id="5722.A2DC20"/>
<gene>
    <name evidence="3" type="ORF">TVAG_456960</name>
</gene>
<dbReference type="Gene3D" id="1.10.472.80">
    <property type="entry name" value="Ypt/Rab-GAP domain of gyp1p, domain 3"/>
    <property type="match status" value="1"/>
</dbReference>
<dbReference type="Pfam" id="PF00566">
    <property type="entry name" value="RabGAP-TBC"/>
    <property type="match status" value="1"/>
</dbReference>